<dbReference type="GO" id="GO:0022625">
    <property type="term" value="C:cytosolic large ribosomal subunit"/>
    <property type="evidence" value="ECO:0007669"/>
    <property type="project" value="TreeGrafter"/>
</dbReference>
<reference evidence="7 8" key="1">
    <citation type="submission" date="2014-03" db="EMBL/GenBank/DDBJ databases">
        <title>Genomics of Bifidobacteria.</title>
        <authorList>
            <person name="Ventura M."/>
            <person name="Milani C."/>
            <person name="Lugli G.A."/>
        </authorList>
    </citation>
    <scope>NUCLEOTIDE SEQUENCE [LARGE SCALE GENOMIC DNA]</scope>
    <source>
        <strain evidence="7 8">DSM 23973</strain>
    </source>
</reference>
<comment type="subunit">
    <text evidence="2 5">Part of the 50S ribosomal subunit.</text>
</comment>
<dbReference type="InterPro" id="IPR005996">
    <property type="entry name" value="Ribosomal_uL30_bac-type"/>
</dbReference>
<dbReference type="SUPFAM" id="SSF55129">
    <property type="entry name" value="Ribosomal protein L30p/L7e"/>
    <property type="match status" value="1"/>
</dbReference>
<keyword evidence="4 5" id="KW-0687">Ribonucleoprotein</keyword>
<dbReference type="STRING" id="1437609.BCAL_1322"/>
<dbReference type="GO" id="GO:0003735">
    <property type="term" value="F:structural constituent of ribosome"/>
    <property type="evidence" value="ECO:0007669"/>
    <property type="project" value="InterPro"/>
</dbReference>
<keyword evidence="3 5" id="KW-0689">Ribosomal protein</keyword>
<dbReference type="EMBL" id="JGYS01000006">
    <property type="protein sequence ID" value="KFI55306.1"/>
    <property type="molecule type" value="Genomic_DNA"/>
</dbReference>
<evidence type="ECO:0000256" key="1">
    <source>
        <dbReference type="ARBA" id="ARBA00007594"/>
    </source>
</evidence>
<gene>
    <name evidence="5" type="primary">rpmD</name>
    <name evidence="7" type="ORF">BCAL_1322</name>
</gene>
<dbReference type="eggNOG" id="COG1841">
    <property type="taxonomic scope" value="Bacteria"/>
</dbReference>
<dbReference type="PIRSF" id="PIRSF002211">
    <property type="entry name" value="Ribosomal_L30_bac-type"/>
    <property type="match status" value="1"/>
</dbReference>
<dbReference type="OrthoDB" id="9812790at2"/>
<protein>
    <recommendedName>
        <fullName evidence="5">Large ribosomal subunit protein uL30</fullName>
    </recommendedName>
</protein>
<sequence>MAKNLKITLHHGLVNRKPNQRATAQTLGLRKIGQTVVREDTPAVRGMVNALRHLVTVEEVD</sequence>
<dbReference type="Proteomes" id="UP000029072">
    <property type="component" value="Unassembled WGS sequence"/>
</dbReference>
<dbReference type="PANTHER" id="PTHR15892">
    <property type="entry name" value="MITOCHONDRIAL RIBOSOMAL PROTEIN L30"/>
    <property type="match status" value="1"/>
</dbReference>
<name>A0A087A956_9BIFI</name>
<dbReference type="NCBIfam" id="TIGR01308">
    <property type="entry name" value="rpmD_bact"/>
    <property type="match status" value="1"/>
</dbReference>
<accession>A0A087A956</accession>
<evidence type="ECO:0000313" key="7">
    <source>
        <dbReference type="EMBL" id="KFI55306.1"/>
    </source>
</evidence>
<dbReference type="RefSeq" id="WP_043164486.1">
    <property type="nucleotide sequence ID" value="NZ_JDUV01000003.1"/>
</dbReference>
<comment type="caution">
    <text evidence="7">The sequence shown here is derived from an EMBL/GenBank/DDBJ whole genome shotgun (WGS) entry which is preliminary data.</text>
</comment>
<evidence type="ECO:0000256" key="5">
    <source>
        <dbReference type="HAMAP-Rule" id="MF_01371"/>
    </source>
</evidence>
<organism evidence="7 8">
    <name type="scientific">Bifidobacterium callitrichos DSM 23973</name>
    <dbReference type="NCBI Taxonomy" id="1437609"/>
    <lineage>
        <taxon>Bacteria</taxon>
        <taxon>Bacillati</taxon>
        <taxon>Actinomycetota</taxon>
        <taxon>Actinomycetes</taxon>
        <taxon>Bifidobacteriales</taxon>
        <taxon>Bifidobacteriaceae</taxon>
        <taxon>Bifidobacterium</taxon>
    </lineage>
</organism>
<evidence type="ECO:0000313" key="8">
    <source>
        <dbReference type="Proteomes" id="UP000029072"/>
    </source>
</evidence>
<proteinExistence type="inferred from homology"/>
<dbReference type="FunFam" id="3.30.1390.20:FF:000001">
    <property type="entry name" value="50S ribosomal protein L30"/>
    <property type="match status" value="1"/>
</dbReference>
<dbReference type="HAMAP" id="MF_01371_B">
    <property type="entry name" value="Ribosomal_uL30_B"/>
    <property type="match status" value="1"/>
</dbReference>
<dbReference type="AlphaFoldDB" id="A0A087A956"/>
<dbReference type="Gene3D" id="3.30.1390.20">
    <property type="entry name" value="Ribosomal protein L30, ferredoxin-like fold domain"/>
    <property type="match status" value="1"/>
</dbReference>
<evidence type="ECO:0000256" key="2">
    <source>
        <dbReference type="ARBA" id="ARBA00011838"/>
    </source>
</evidence>
<comment type="similarity">
    <text evidence="1 5">Belongs to the universal ribosomal protein uL30 family.</text>
</comment>
<dbReference type="InterPro" id="IPR016082">
    <property type="entry name" value="Ribosomal_uL30_ferredoxin-like"/>
</dbReference>
<evidence type="ECO:0000259" key="6">
    <source>
        <dbReference type="Pfam" id="PF00327"/>
    </source>
</evidence>
<dbReference type="Pfam" id="PF00327">
    <property type="entry name" value="Ribosomal_L30"/>
    <property type="match status" value="1"/>
</dbReference>
<evidence type="ECO:0000256" key="4">
    <source>
        <dbReference type="ARBA" id="ARBA00023274"/>
    </source>
</evidence>
<evidence type="ECO:0000256" key="3">
    <source>
        <dbReference type="ARBA" id="ARBA00022980"/>
    </source>
</evidence>
<dbReference type="GO" id="GO:0006412">
    <property type="term" value="P:translation"/>
    <property type="evidence" value="ECO:0007669"/>
    <property type="project" value="UniProtKB-UniRule"/>
</dbReference>
<dbReference type="InterPro" id="IPR036919">
    <property type="entry name" value="Ribo_uL30_ferredoxin-like_sf"/>
</dbReference>
<dbReference type="CDD" id="cd01658">
    <property type="entry name" value="Ribosomal_L30"/>
    <property type="match status" value="1"/>
</dbReference>
<dbReference type="PANTHER" id="PTHR15892:SF2">
    <property type="entry name" value="LARGE RIBOSOMAL SUBUNIT PROTEIN UL30M"/>
    <property type="match status" value="1"/>
</dbReference>
<feature type="domain" description="Large ribosomal subunit protein uL30-like ferredoxin-like fold" evidence="6">
    <location>
        <begin position="5"/>
        <end position="55"/>
    </location>
</feature>